<evidence type="ECO:0000256" key="6">
    <source>
        <dbReference type="SAM" id="Phobius"/>
    </source>
</evidence>
<evidence type="ECO:0000313" key="7">
    <source>
        <dbReference type="EMBL" id="KAK0135563.1"/>
    </source>
</evidence>
<comment type="subcellular location">
    <subcellularLocation>
        <location evidence="1">Membrane</location>
        <topology evidence="1">Multi-pass membrane protein</topology>
    </subcellularLocation>
</comment>
<evidence type="ECO:0000256" key="5">
    <source>
        <dbReference type="ARBA" id="ARBA00023136"/>
    </source>
</evidence>
<protein>
    <submittedName>
        <fullName evidence="7">Ribonuclease kappa-B</fullName>
    </submittedName>
</protein>
<dbReference type="AlphaFoldDB" id="A0AA47M8F6"/>
<dbReference type="GO" id="GO:0004521">
    <property type="term" value="F:RNA endonuclease activity"/>
    <property type="evidence" value="ECO:0007669"/>
    <property type="project" value="InterPro"/>
</dbReference>
<evidence type="ECO:0000256" key="4">
    <source>
        <dbReference type="ARBA" id="ARBA00022989"/>
    </source>
</evidence>
<sequence>MGGAIEGLFCMPVATTTCEVCTAIMVGAGCVGGGAMATAVFLMVFLGDSEEMGTLLSSYSFLFTVLFIWALHMLGHTWMLSHDYVTPWSYPAGLESDTGCSCMVSSPSLVKAAPAAEKISPTCQTQRKMPSLLFCGPKMAACGIVISIWGVIMLGMLGIFFSAKSAVLIEDVPFTEEDIRNDKSPPSTIYGLYNQVGINCFIAAAIYVAVGAVSLCQVRLNKRQEYMVT</sequence>
<reference evidence="7" key="1">
    <citation type="journal article" date="2023" name="Front. Mar. Sci.">
        <title>A new Merluccius polli reference genome to investigate the effects of global change in West African waters.</title>
        <authorList>
            <person name="Mateo J.L."/>
            <person name="Blanco-Fernandez C."/>
            <person name="Garcia-Vazquez E."/>
            <person name="Machado-Schiaffino G."/>
        </authorList>
    </citation>
    <scope>NUCLEOTIDE SEQUENCE</scope>
    <source>
        <strain evidence="7">C29</strain>
        <tissue evidence="7">Fin</tissue>
    </source>
</reference>
<keyword evidence="5 6" id="KW-0472">Membrane</keyword>
<evidence type="ECO:0000256" key="1">
    <source>
        <dbReference type="ARBA" id="ARBA00004141"/>
    </source>
</evidence>
<dbReference type="InterPro" id="IPR056552">
    <property type="entry name" value="Ribonucl_Kappa"/>
</dbReference>
<evidence type="ECO:0000313" key="8">
    <source>
        <dbReference type="Proteomes" id="UP001174136"/>
    </source>
</evidence>
<dbReference type="InterPro" id="IPR026770">
    <property type="entry name" value="RNase_K"/>
</dbReference>
<feature type="transmembrane region" description="Helical" evidence="6">
    <location>
        <begin position="52"/>
        <end position="71"/>
    </location>
</feature>
<feature type="transmembrane region" description="Helical" evidence="6">
    <location>
        <begin position="196"/>
        <end position="218"/>
    </location>
</feature>
<feature type="transmembrane region" description="Helical" evidence="6">
    <location>
        <begin position="139"/>
        <end position="161"/>
    </location>
</feature>
<comment type="similarity">
    <text evidence="2">Belongs to the RNase K family.</text>
</comment>
<name>A0AA47M8F6_MERPO</name>
<evidence type="ECO:0000256" key="3">
    <source>
        <dbReference type="ARBA" id="ARBA00022692"/>
    </source>
</evidence>
<dbReference type="Pfam" id="PF23489">
    <property type="entry name" value="V-ATPase_su_f"/>
    <property type="match status" value="1"/>
</dbReference>
<feature type="transmembrane region" description="Helical" evidence="6">
    <location>
        <begin position="20"/>
        <end position="46"/>
    </location>
</feature>
<accession>A0AA47M8F6</accession>
<comment type="caution">
    <text evidence="7">The sequence shown here is derived from an EMBL/GenBank/DDBJ whole genome shotgun (WGS) entry which is preliminary data.</text>
</comment>
<dbReference type="GO" id="GO:0016020">
    <property type="term" value="C:membrane"/>
    <property type="evidence" value="ECO:0007669"/>
    <property type="project" value="UniProtKB-SubCell"/>
</dbReference>
<gene>
    <name evidence="7" type="primary">rnasekb</name>
    <name evidence="7" type="ORF">N1851_028566</name>
</gene>
<dbReference type="PANTHER" id="PTHR31733">
    <property type="entry name" value="RIBONUCLEASE KAPPA"/>
    <property type="match status" value="1"/>
</dbReference>
<organism evidence="7 8">
    <name type="scientific">Merluccius polli</name>
    <name type="common">Benguela hake</name>
    <name type="synonym">Merluccius cadenati</name>
    <dbReference type="NCBI Taxonomy" id="89951"/>
    <lineage>
        <taxon>Eukaryota</taxon>
        <taxon>Metazoa</taxon>
        <taxon>Chordata</taxon>
        <taxon>Craniata</taxon>
        <taxon>Vertebrata</taxon>
        <taxon>Euteleostomi</taxon>
        <taxon>Actinopterygii</taxon>
        <taxon>Neopterygii</taxon>
        <taxon>Teleostei</taxon>
        <taxon>Neoteleostei</taxon>
        <taxon>Acanthomorphata</taxon>
        <taxon>Zeiogadaria</taxon>
        <taxon>Gadariae</taxon>
        <taxon>Gadiformes</taxon>
        <taxon>Gadoidei</taxon>
        <taxon>Merlucciidae</taxon>
        <taxon>Merluccius</taxon>
    </lineage>
</organism>
<keyword evidence="3 6" id="KW-0812">Transmembrane</keyword>
<evidence type="ECO:0000256" key="2">
    <source>
        <dbReference type="ARBA" id="ARBA00008458"/>
    </source>
</evidence>
<proteinExistence type="inferred from homology"/>
<dbReference type="Proteomes" id="UP001174136">
    <property type="component" value="Unassembled WGS sequence"/>
</dbReference>
<keyword evidence="8" id="KW-1185">Reference proteome</keyword>
<dbReference type="EMBL" id="JAOPHQ010005417">
    <property type="protein sequence ID" value="KAK0135563.1"/>
    <property type="molecule type" value="Genomic_DNA"/>
</dbReference>
<keyword evidence="4 6" id="KW-1133">Transmembrane helix</keyword>